<gene>
    <name evidence="2" type="ORF">J5N97_024149</name>
</gene>
<evidence type="ECO:0000256" key="1">
    <source>
        <dbReference type="SAM" id="MobiDB-lite"/>
    </source>
</evidence>
<reference evidence="2" key="2">
    <citation type="journal article" date="2022" name="Hortic Res">
        <title>The genome of Dioscorea zingiberensis sheds light on the biosynthesis, origin and evolution of the medicinally important diosgenin saponins.</title>
        <authorList>
            <person name="Li Y."/>
            <person name="Tan C."/>
            <person name="Li Z."/>
            <person name="Guo J."/>
            <person name="Li S."/>
            <person name="Chen X."/>
            <person name="Wang C."/>
            <person name="Dai X."/>
            <person name="Yang H."/>
            <person name="Song W."/>
            <person name="Hou L."/>
            <person name="Xu J."/>
            <person name="Tong Z."/>
            <person name="Xu A."/>
            <person name="Yuan X."/>
            <person name="Wang W."/>
            <person name="Yang Q."/>
            <person name="Chen L."/>
            <person name="Sun Z."/>
            <person name="Wang K."/>
            <person name="Pan B."/>
            <person name="Chen J."/>
            <person name="Bao Y."/>
            <person name="Liu F."/>
            <person name="Qi X."/>
            <person name="Gang D.R."/>
            <person name="Wen J."/>
            <person name="Li J."/>
        </authorList>
    </citation>
    <scope>NUCLEOTIDE SEQUENCE</scope>
    <source>
        <strain evidence="2">Dzin_1.0</strain>
    </source>
</reference>
<reference evidence="2" key="1">
    <citation type="submission" date="2021-03" db="EMBL/GenBank/DDBJ databases">
        <authorList>
            <person name="Li Z."/>
            <person name="Yang C."/>
        </authorList>
    </citation>
    <scope>NUCLEOTIDE SEQUENCE</scope>
    <source>
        <strain evidence="2">Dzin_1.0</strain>
        <tissue evidence="2">Leaf</tissue>
    </source>
</reference>
<evidence type="ECO:0000313" key="3">
    <source>
        <dbReference type="Proteomes" id="UP001085076"/>
    </source>
</evidence>
<accession>A0A9D5H8N8</accession>
<feature type="compositionally biased region" description="Basic and acidic residues" evidence="1">
    <location>
        <begin position="124"/>
        <end position="139"/>
    </location>
</feature>
<comment type="caution">
    <text evidence="2">The sequence shown here is derived from an EMBL/GenBank/DDBJ whole genome shotgun (WGS) entry which is preliminary data.</text>
</comment>
<dbReference type="Pfam" id="PF07795">
    <property type="entry name" value="DUF1635"/>
    <property type="match status" value="1"/>
</dbReference>
<dbReference type="OrthoDB" id="784654at2759"/>
<feature type="compositionally biased region" description="Polar residues" evidence="1">
    <location>
        <begin position="172"/>
        <end position="186"/>
    </location>
</feature>
<feature type="compositionally biased region" description="Acidic residues" evidence="1">
    <location>
        <begin position="349"/>
        <end position="358"/>
    </location>
</feature>
<feature type="compositionally biased region" description="Basic and acidic residues" evidence="1">
    <location>
        <begin position="41"/>
        <end position="94"/>
    </location>
</feature>
<dbReference type="PANTHER" id="PTHR33431:SF3">
    <property type="entry name" value="ENABLED-LIKE PROTEIN (DUF1635)"/>
    <property type="match status" value="1"/>
</dbReference>
<sequence length="465" mass="50837">MDEDFTADTFSVSEESEDDKAEDDEDINLESRMGETSESPSVKETDSGSRELRPKEDDALRLDGESEELDKLSEKDEKPDIPDGHENADNKIEENDSGSFASDEEMKDGDENPSPADHMDDETTDVKENSEVEGEKEADNSDINLDDSSKGTLESQKFEPFLDPVKGAESAKQGTESCTVDDSRSMSESNCGDFAVEALVTVCRAMAQLEAGQLAVVSFGEKGNIKLLHDFELPFSRETGVQEHYHFPEFPPPFSPSPFLFHPQENREESEELKRALLRATVELESTRAAAQDQLRRLECQAIHLSSLLQAATRERDEARSLLLLLLNNPHPQPTGDDASTSRPSHDDAADDDDEEEGSNNVGASPPPPPPPVAAVTTTAAAEAELEAAAERRGLPERGKLLEAVVRAGPLLQTLLLAGPLPQWRHPPPALQSFEIPPVSISLSSPESHGNNRKYHKSSSSSFPL</sequence>
<dbReference type="PANTHER" id="PTHR33431">
    <property type="entry name" value="ENABLED-LIKE PROTEIN (DUF1635)"/>
    <property type="match status" value="1"/>
</dbReference>
<dbReference type="EMBL" id="JAGGNH010000007">
    <property type="protein sequence ID" value="KAJ0967232.1"/>
    <property type="molecule type" value="Genomic_DNA"/>
</dbReference>
<feature type="compositionally biased region" description="Acidic residues" evidence="1">
    <location>
        <begin position="14"/>
        <end position="28"/>
    </location>
</feature>
<name>A0A9D5H8N8_9LILI</name>
<dbReference type="AlphaFoldDB" id="A0A9D5H8N8"/>
<dbReference type="InterPro" id="IPR012862">
    <property type="entry name" value="DUF1635"/>
</dbReference>
<feature type="region of interest" description="Disordered" evidence="1">
    <location>
        <begin position="328"/>
        <end position="380"/>
    </location>
</feature>
<evidence type="ECO:0000313" key="2">
    <source>
        <dbReference type="EMBL" id="KAJ0967232.1"/>
    </source>
</evidence>
<proteinExistence type="predicted"/>
<dbReference type="Proteomes" id="UP001085076">
    <property type="component" value="Miscellaneous, Linkage group lg07"/>
</dbReference>
<keyword evidence="3" id="KW-1185">Reference proteome</keyword>
<organism evidence="2 3">
    <name type="scientific">Dioscorea zingiberensis</name>
    <dbReference type="NCBI Taxonomy" id="325984"/>
    <lineage>
        <taxon>Eukaryota</taxon>
        <taxon>Viridiplantae</taxon>
        <taxon>Streptophyta</taxon>
        <taxon>Embryophyta</taxon>
        <taxon>Tracheophyta</taxon>
        <taxon>Spermatophyta</taxon>
        <taxon>Magnoliopsida</taxon>
        <taxon>Liliopsida</taxon>
        <taxon>Dioscoreales</taxon>
        <taxon>Dioscoreaceae</taxon>
        <taxon>Dioscorea</taxon>
    </lineage>
</organism>
<protein>
    <submittedName>
        <fullName evidence="2">Uncharacterized protein</fullName>
    </submittedName>
</protein>
<feature type="region of interest" description="Disordered" evidence="1">
    <location>
        <begin position="441"/>
        <end position="465"/>
    </location>
</feature>
<feature type="region of interest" description="Disordered" evidence="1">
    <location>
        <begin position="1"/>
        <end position="186"/>
    </location>
</feature>